<dbReference type="Proteomes" id="UP000193685">
    <property type="component" value="Unassembled WGS sequence"/>
</dbReference>
<name>A0A1Y2FQB8_PROLT</name>
<evidence type="ECO:0000256" key="2">
    <source>
        <dbReference type="ARBA" id="ARBA00010655"/>
    </source>
</evidence>
<dbReference type="Gene3D" id="1.25.10.10">
    <property type="entry name" value="Leucine-rich Repeat Variant"/>
    <property type="match status" value="1"/>
</dbReference>
<dbReference type="SUPFAM" id="SSF144232">
    <property type="entry name" value="HIT/MYND zinc finger-like"/>
    <property type="match status" value="1"/>
</dbReference>
<keyword evidence="4" id="KW-0479">Metal-binding</keyword>
<evidence type="ECO:0000256" key="1">
    <source>
        <dbReference type="ARBA" id="ARBA00004496"/>
    </source>
</evidence>
<evidence type="ECO:0000256" key="3">
    <source>
        <dbReference type="ARBA" id="ARBA00022490"/>
    </source>
</evidence>
<evidence type="ECO:0000256" key="7">
    <source>
        <dbReference type="PROSITE-ProRule" id="PRU00134"/>
    </source>
</evidence>
<evidence type="ECO:0000256" key="4">
    <source>
        <dbReference type="ARBA" id="ARBA00022723"/>
    </source>
</evidence>
<dbReference type="GO" id="GO:0006511">
    <property type="term" value="P:ubiquitin-dependent protein catabolic process"/>
    <property type="evidence" value="ECO:0007669"/>
    <property type="project" value="TreeGrafter"/>
</dbReference>
<dbReference type="Gene3D" id="6.10.140.2220">
    <property type="match status" value="1"/>
</dbReference>
<evidence type="ECO:0000313" key="9">
    <source>
        <dbReference type="EMBL" id="ORY86129.1"/>
    </source>
</evidence>
<protein>
    <recommendedName>
        <fullName evidence="8">MYND-type domain-containing protein</fullName>
    </recommendedName>
</protein>
<dbReference type="InterPro" id="IPR016024">
    <property type="entry name" value="ARM-type_fold"/>
</dbReference>
<evidence type="ECO:0000256" key="6">
    <source>
        <dbReference type="ARBA" id="ARBA00022833"/>
    </source>
</evidence>
<keyword evidence="5 7" id="KW-0863">Zinc-finger</keyword>
<gene>
    <name evidence="9" type="ORF">BCR37DRAFT_343834</name>
</gene>
<comment type="similarity">
    <text evidence="2">Belongs to the MUB1/samB family.</text>
</comment>
<dbReference type="InterPro" id="IPR011989">
    <property type="entry name" value="ARM-like"/>
</dbReference>
<dbReference type="GO" id="GO:0008270">
    <property type="term" value="F:zinc ion binding"/>
    <property type="evidence" value="ECO:0007669"/>
    <property type="project" value="UniProtKB-KW"/>
</dbReference>
<dbReference type="OrthoDB" id="5594178at2759"/>
<comment type="caution">
    <text evidence="9">The sequence shown here is derived from an EMBL/GenBank/DDBJ whole genome shotgun (WGS) entry which is preliminary data.</text>
</comment>
<evidence type="ECO:0000259" key="8">
    <source>
        <dbReference type="PROSITE" id="PS50865"/>
    </source>
</evidence>
<dbReference type="PANTHER" id="PTHR47442:SF1">
    <property type="entry name" value="MYND-TYPE ZINC FINGER PROTEIN MUB1"/>
    <property type="match status" value="1"/>
</dbReference>
<feature type="domain" description="MYND-type" evidence="8">
    <location>
        <begin position="246"/>
        <end position="287"/>
    </location>
</feature>
<keyword evidence="3" id="KW-0963">Cytoplasm</keyword>
<dbReference type="InterPro" id="IPR051664">
    <property type="entry name" value="MYND-type_zinc_finger"/>
</dbReference>
<accession>A0A1Y2FQB8</accession>
<dbReference type="PANTHER" id="PTHR47442">
    <property type="entry name" value="MYND-TYPE ZINC FINGER PROTEIN MUB1"/>
    <property type="match status" value="1"/>
</dbReference>
<dbReference type="GO" id="GO:0007163">
    <property type="term" value="P:establishment or maintenance of cell polarity"/>
    <property type="evidence" value="ECO:0007669"/>
    <property type="project" value="TreeGrafter"/>
</dbReference>
<dbReference type="Pfam" id="PF01753">
    <property type="entry name" value="zf-MYND"/>
    <property type="match status" value="1"/>
</dbReference>
<evidence type="ECO:0000256" key="5">
    <source>
        <dbReference type="ARBA" id="ARBA00022771"/>
    </source>
</evidence>
<dbReference type="GO" id="GO:1990304">
    <property type="term" value="C:MUB1-RAD6-UBR2 ubiquitin ligase complex"/>
    <property type="evidence" value="ECO:0007669"/>
    <property type="project" value="TreeGrafter"/>
</dbReference>
<dbReference type="SUPFAM" id="SSF48371">
    <property type="entry name" value="ARM repeat"/>
    <property type="match status" value="1"/>
</dbReference>
<reference evidence="9 10" key="1">
    <citation type="submission" date="2016-07" db="EMBL/GenBank/DDBJ databases">
        <title>Pervasive Adenine N6-methylation of Active Genes in Fungi.</title>
        <authorList>
            <consortium name="DOE Joint Genome Institute"/>
            <person name="Mondo S.J."/>
            <person name="Dannebaum R.O."/>
            <person name="Kuo R.C."/>
            <person name="Labutti K."/>
            <person name="Haridas S."/>
            <person name="Kuo A."/>
            <person name="Salamov A."/>
            <person name="Ahrendt S.R."/>
            <person name="Lipzen A."/>
            <person name="Sullivan W."/>
            <person name="Andreopoulos W.B."/>
            <person name="Clum A."/>
            <person name="Lindquist E."/>
            <person name="Daum C."/>
            <person name="Ramamoorthy G.K."/>
            <person name="Gryganskyi A."/>
            <person name="Culley D."/>
            <person name="Magnuson J.K."/>
            <person name="James T.Y."/>
            <person name="O'Malley M.A."/>
            <person name="Stajich J.E."/>
            <person name="Spatafora J.W."/>
            <person name="Visel A."/>
            <person name="Grigoriev I.V."/>
        </authorList>
    </citation>
    <scope>NUCLEOTIDE SEQUENCE [LARGE SCALE GENOMIC DNA]</scope>
    <source>
        <strain evidence="9 10">12-1054</strain>
    </source>
</reference>
<keyword evidence="6" id="KW-0862">Zinc</keyword>
<dbReference type="OMA" id="WWCEISS"/>
<evidence type="ECO:0000313" key="10">
    <source>
        <dbReference type="Proteomes" id="UP000193685"/>
    </source>
</evidence>
<proteinExistence type="inferred from homology"/>
<dbReference type="PROSITE" id="PS50865">
    <property type="entry name" value="ZF_MYND_2"/>
    <property type="match status" value="1"/>
</dbReference>
<dbReference type="InterPro" id="IPR002893">
    <property type="entry name" value="Znf_MYND"/>
</dbReference>
<dbReference type="GO" id="GO:0005737">
    <property type="term" value="C:cytoplasm"/>
    <property type="evidence" value="ECO:0007669"/>
    <property type="project" value="UniProtKB-SubCell"/>
</dbReference>
<sequence>MRDPDQCQPHHNRAVLAITPAFYDRRALDTRADYALFTSLTHLGTLVQSSPKVRDALVSDGGIERLVRILQEGKLKRRLEPWQSRKWQQALLDLVYLAARGSEHVRRRLVEAGIIPVLVTVLCHALEDLASHADAYRSAMKKLQQRQALPARDTVPQRAPASYDMDVVWCLRILTYLTKYPNLRSQFSGAHDDLSDSLRLPYNLFSIVEKFTMPINTQDATYWAAVVMRNTCRKDLERGGIRQCAHLECGKWETKDKQFAKCRRCRRAKYCSKQCQSKAWTGHKWWCEISSKDQEQEIETATTESERLAREQQLINAQA</sequence>
<dbReference type="AlphaFoldDB" id="A0A1Y2FQB8"/>
<dbReference type="GeneID" id="63784127"/>
<dbReference type="RefSeq" id="XP_040727311.1">
    <property type="nucleotide sequence ID" value="XM_040867528.1"/>
</dbReference>
<keyword evidence="10" id="KW-1185">Reference proteome</keyword>
<organism evidence="9 10">
    <name type="scientific">Protomyces lactucae-debilis</name>
    <dbReference type="NCBI Taxonomy" id="2754530"/>
    <lineage>
        <taxon>Eukaryota</taxon>
        <taxon>Fungi</taxon>
        <taxon>Dikarya</taxon>
        <taxon>Ascomycota</taxon>
        <taxon>Taphrinomycotina</taxon>
        <taxon>Taphrinomycetes</taxon>
        <taxon>Taphrinales</taxon>
        <taxon>Protomycetaceae</taxon>
        <taxon>Protomyces</taxon>
    </lineage>
</organism>
<dbReference type="EMBL" id="MCFI01000003">
    <property type="protein sequence ID" value="ORY86129.1"/>
    <property type="molecule type" value="Genomic_DNA"/>
</dbReference>
<comment type="subcellular location">
    <subcellularLocation>
        <location evidence="1">Cytoplasm</location>
    </subcellularLocation>
</comment>